<dbReference type="EMBL" id="FWWU01000006">
    <property type="protein sequence ID" value="SMB83227.1"/>
    <property type="molecule type" value="Genomic_DNA"/>
</dbReference>
<keyword evidence="2" id="KW-1185">Reference proteome</keyword>
<reference evidence="1 2" key="1">
    <citation type="submission" date="2017-04" db="EMBL/GenBank/DDBJ databases">
        <authorList>
            <person name="Afonso C.L."/>
            <person name="Miller P.J."/>
            <person name="Scott M.A."/>
            <person name="Spackman E."/>
            <person name="Goraichik I."/>
            <person name="Dimitrov K.M."/>
            <person name="Suarez D.L."/>
            <person name="Swayne D.E."/>
        </authorList>
    </citation>
    <scope>NUCLEOTIDE SEQUENCE [LARGE SCALE GENOMIC DNA]</scope>
    <source>
        <strain evidence="1 2">KR-140</strain>
    </source>
</reference>
<sequence length="30" mass="3173">MLLGQLFGMGATPVLSSYLKNSSLPYIGTL</sequence>
<evidence type="ECO:0000313" key="1">
    <source>
        <dbReference type="EMBL" id="SMB83227.1"/>
    </source>
</evidence>
<accession>A0A1W1UQ53</accession>
<proteinExistence type="predicted"/>
<evidence type="ECO:0000313" key="2">
    <source>
        <dbReference type="Proteomes" id="UP000192582"/>
    </source>
</evidence>
<dbReference type="AlphaFoldDB" id="A0A1W1UQ53"/>
<dbReference type="Proteomes" id="UP000192582">
    <property type="component" value="Unassembled WGS sequence"/>
</dbReference>
<organism evidence="1 2">
    <name type="scientific">Deinococcus hopiensis KR-140</name>
    <dbReference type="NCBI Taxonomy" id="695939"/>
    <lineage>
        <taxon>Bacteria</taxon>
        <taxon>Thermotogati</taxon>
        <taxon>Deinococcota</taxon>
        <taxon>Deinococci</taxon>
        <taxon>Deinococcales</taxon>
        <taxon>Deinococcaceae</taxon>
        <taxon>Deinococcus</taxon>
    </lineage>
</organism>
<protein>
    <submittedName>
        <fullName evidence="1">Uncharacterized protein</fullName>
    </submittedName>
</protein>
<gene>
    <name evidence="1" type="ORF">SAMN00790413_04319</name>
</gene>
<dbReference type="STRING" id="695939.SAMN00790413_04319"/>
<name>A0A1W1UQ53_9DEIO</name>